<evidence type="ECO:0000313" key="1">
    <source>
        <dbReference type="EMBL" id="KAJ0010436.1"/>
    </source>
</evidence>
<sequence>MKVKLHLSKKRIKTKKLTEREIELGMDFVSIAKFVVKWLDLLAWPLLSVVYPLCASIRTIESDSNSDPKKLVAYWILFSLIFLFEHAFVRLLQWVPFWPYIKMIISFLLVIPNFDGAFYVYQHFLRPCLLVDTNFLLNNQFKQSEEFVTKGNNLATEVKRYVKENGPQPLEVASEVKVQSANNFVEKVTEKKDVDAAKQVTRTEPGLSQTESKKLVAGEIKEISDTVEAVRDFCEIPVTMRVQREWTCAICQVTTQSETTLNSHLRGRRHRETCKELKEKNQPSKTKNSASEHKKSDKTVQEVENGASTSSRRQSRRQRKLQQQQENIKYKCVDEHKQSLFWCRICNRSCNSKHDMQCHLKGRKHLAQVAQLKGGT</sequence>
<dbReference type="Proteomes" id="UP001163603">
    <property type="component" value="Chromosome 14"/>
</dbReference>
<comment type="caution">
    <text evidence="1">The sequence shown here is derived from an EMBL/GenBank/DDBJ whole genome shotgun (WGS) entry which is preliminary data.</text>
</comment>
<gene>
    <name evidence="1" type="ORF">Pint_33462</name>
</gene>
<keyword evidence="2" id="KW-1185">Reference proteome</keyword>
<evidence type="ECO:0000313" key="2">
    <source>
        <dbReference type="Proteomes" id="UP001163603"/>
    </source>
</evidence>
<protein>
    <submittedName>
        <fullName evidence="1">Uncharacterized protein</fullName>
    </submittedName>
</protein>
<accession>A0ACC0X715</accession>
<name>A0ACC0X715_9ROSI</name>
<organism evidence="1 2">
    <name type="scientific">Pistacia integerrima</name>
    <dbReference type="NCBI Taxonomy" id="434235"/>
    <lineage>
        <taxon>Eukaryota</taxon>
        <taxon>Viridiplantae</taxon>
        <taxon>Streptophyta</taxon>
        <taxon>Embryophyta</taxon>
        <taxon>Tracheophyta</taxon>
        <taxon>Spermatophyta</taxon>
        <taxon>Magnoliopsida</taxon>
        <taxon>eudicotyledons</taxon>
        <taxon>Gunneridae</taxon>
        <taxon>Pentapetalae</taxon>
        <taxon>rosids</taxon>
        <taxon>malvids</taxon>
        <taxon>Sapindales</taxon>
        <taxon>Anacardiaceae</taxon>
        <taxon>Pistacia</taxon>
    </lineage>
</organism>
<reference evidence="2" key="1">
    <citation type="journal article" date="2023" name="G3 (Bethesda)">
        <title>Genome assembly and association tests identify interacting loci associated with vigor, precocity, and sex in interspecific pistachio rootstocks.</title>
        <authorList>
            <person name="Palmer W."/>
            <person name="Jacygrad E."/>
            <person name="Sagayaradj S."/>
            <person name="Cavanaugh K."/>
            <person name="Han R."/>
            <person name="Bertier L."/>
            <person name="Beede B."/>
            <person name="Kafkas S."/>
            <person name="Golino D."/>
            <person name="Preece J."/>
            <person name="Michelmore R."/>
        </authorList>
    </citation>
    <scope>NUCLEOTIDE SEQUENCE [LARGE SCALE GENOMIC DNA]</scope>
</reference>
<dbReference type="EMBL" id="CM047749">
    <property type="protein sequence ID" value="KAJ0010436.1"/>
    <property type="molecule type" value="Genomic_DNA"/>
</dbReference>
<proteinExistence type="predicted"/>